<dbReference type="PANTHER" id="PTHR40112:SF1">
    <property type="entry name" value="H2HPP ISOMERASE"/>
    <property type="match status" value="1"/>
</dbReference>
<organism evidence="3 4">
    <name type="scientific">Intrasporangium calvum (strain ATCC 23552 / DSM 43043 / JCM 3097 / NBRC 12989 / NCIMB 10167 / NRRL B-3866 / 7 KIP)</name>
    <dbReference type="NCBI Taxonomy" id="710696"/>
    <lineage>
        <taxon>Bacteria</taxon>
        <taxon>Bacillati</taxon>
        <taxon>Actinomycetota</taxon>
        <taxon>Actinomycetes</taxon>
        <taxon>Micrococcales</taxon>
        <taxon>Intrasporangiaceae</taxon>
        <taxon>Intrasporangium</taxon>
    </lineage>
</organism>
<dbReference type="HOGENOM" id="CLU_129272_0_0_11"/>
<dbReference type="InterPro" id="IPR014710">
    <property type="entry name" value="RmlC-like_jellyroll"/>
</dbReference>
<dbReference type="Pfam" id="PF07883">
    <property type="entry name" value="Cupin_2"/>
    <property type="match status" value="1"/>
</dbReference>
<dbReference type="Gene3D" id="2.60.120.10">
    <property type="entry name" value="Jelly Rolls"/>
    <property type="match status" value="1"/>
</dbReference>
<dbReference type="AlphaFoldDB" id="E6SG15"/>
<dbReference type="STRING" id="710696.Intca_3492"/>
<evidence type="ECO:0000259" key="2">
    <source>
        <dbReference type="Pfam" id="PF07883"/>
    </source>
</evidence>
<feature type="domain" description="Cupin type-2" evidence="2">
    <location>
        <begin position="43"/>
        <end position="114"/>
    </location>
</feature>
<gene>
    <name evidence="3" type="ordered locus">Intca_3492</name>
</gene>
<dbReference type="eggNOG" id="COG4101">
    <property type="taxonomic scope" value="Bacteria"/>
</dbReference>
<dbReference type="InterPro" id="IPR011051">
    <property type="entry name" value="RmlC_Cupin_sf"/>
</dbReference>
<accession>E6SG15</accession>
<dbReference type="EMBL" id="CP002343">
    <property type="protein sequence ID" value="ADU49969.1"/>
    <property type="molecule type" value="Genomic_DNA"/>
</dbReference>
<dbReference type="PANTHER" id="PTHR40112">
    <property type="entry name" value="H2HPP ISOMERASE"/>
    <property type="match status" value="1"/>
</dbReference>
<feature type="region of interest" description="Disordered" evidence="1">
    <location>
        <begin position="17"/>
        <end position="39"/>
    </location>
</feature>
<dbReference type="SUPFAM" id="SSF51182">
    <property type="entry name" value="RmlC-like cupins"/>
    <property type="match status" value="1"/>
</dbReference>
<name>E6SG15_INTC7</name>
<dbReference type="KEGG" id="ica:Intca_3492"/>
<dbReference type="Proteomes" id="UP000008914">
    <property type="component" value="Chromosome"/>
</dbReference>
<reference evidence="3 4" key="1">
    <citation type="journal article" date="2010" name="Stand. Genomic Sci.">
        <title>Complete genome sequence of Intrasporangium calvum type strain (7 KIP).</title>
        <authorList>
            <person name="Del Rio T.G."/>
            <person name="Chertkov O."/>
            <person name="Yasawong M."/>
            <person name="Lucas S."/>
            <person name="Deshpande S."/>
            <person name="Cheng J.F."/>
            <person name="Detter C."/>
            <person name="Tapia R."/>
            <person name="Han C."/>
            <person name="Goodwin L."/>
            <person name="Pitluck S."/>
            <person name="Liolios K."/>
            <person name="Ivanova N."/>
            <person name="Mavromatis K."/>
            <person name="Pati A."/>
            <person name="Chen A."/>
            <person name="Palaniappan K."/>
            <person name="Land M."/>
            <person name="Hauser L."/>
            <person name="Chang Y.J."/>
            <person name="Jeffries C.D."/>
            <person name="Rohde M."/>
            <person name="Pukall R."/>
            <person name="Sikorski J."/>
            <person name="Goker M."/>
            <person name="Woyke T."/>
            <person name="Bristow J."/>
            <person name="Eisen J.A."/>
            <person name="Markowitz V."/>
            <person name="Hugenholtz P."/>
            <person name="Kyrpides N.C."/>
            <person name="Klenk H.P."/>
            <person name="Lapidus A."/>
        </authorList>
    </citation>
    <scope>NUCLEOTIDE SEQUENCE [LARGE SCALE GENOMIC DNA]</scope>
    <source>
        <strain evidence="4">ATCC 23552 / DSM 43043 / JCM 3097 / NBRC 12989 / 7 KIP</strain>
    </source>
</reference>
<evidence type="ECO:0000313" key="4">
    <source>
        <dbReference type="Proteomes" id="UP000008914"/>
    </source>
</evidence>
<proteinExistence type="predicted"/>
<sequence>MEGAVGDERRVKLIRPGDRSEGQMTPGMRREQAVSTDRSWAGHVTTEAGMVSGWHHHGDYESHIYVVSGLLRMESGPGGQDVVDAEPGDFVFVPPYTVHREGNPASAEATVIVVRAGSGEAVFNVDRPDDT</sequence>
<dbReference type="InterPro" id="IPR052535">
    <property type="entry name" value="Bacilysin_H2HPP_isomerase"/>
</dbReference>
<protein>
    <submittedName>
        <fullName evidence="3">Cupin 2 conserved barrel domain protein</fullName>
    </submittedName>
</protein>
<dbReference type="OrthoDB" id="3620182at2"/>
<evidence type="ECO:0000313" key="3">
    <source>
        <dbReference type="EMBL" id="ADU49969.1"/>
    </source>
</evidence>
<evidence type="ECO:0000256" key="1">
    <source>
        <dbReference type="SAM" id="MobiDB-lite"/>
    </source>
</evidence>
<keyword evidence="4" id="KW-1185">Reference proteome</keyword>
<dbReference type="InterPro" id="IPR013096">
    <property type="entry name" value="Cupin_2"/>
</dbReference>